<organism evidence="15 16">
    <name type="scientific">Lomentospora prolificans</name>
    <dbReference type="NCBI Taxonomy" id="41688"/>
    <lineage>
        <taxon>Eukaryota</taxon>
        <taxon>Fungi</taxon>
        <taxon>Dikarya</taxon>
        <taxon>Ascomycota</taxon>
        <taxon>Pezizomycotina</taxon>
        <taxon>Sordariomycetes</taxon>
        <taxon>Hypocreomycetidae</taxon>
        <taxon>Microascales</taxon>
        <taxon>Microascaceae</taxon>
        <taxon>Lomentospora</taxon>
    </lineage>
</organism>
<keyword evidence="12" id="KW-0539">Nucleus</keyword>
<accession>A0A2N3NKX1</accession>
<comment type="subcellular location">
    <subcellularLocation>
        <location evidence="2">Chromosome</location>
        <location evidence="2">Telomere</location>
    </subcellularLocation>
    <subcellularLocation>
        <location evidence="1">Nucleus</location>
    </subcellularLocation>
</comment>
<evidence type="ECO:0000256" key="4">
    <source>
        <dbReference type="ARBA" id="ARBA00011534"/>
    </source>
</evidence>
<gene>
    <name evidence="15" type="ORF">jhhlp_000428</name>
</gene>
<dbReference type="AlphaFoldDB" id="A0A2N3NKX1"/>
<evidence type="ECO:0000256" key="12">
    <source>
        <dbReference type="ARBA" id="ARBA00023242"/>
    </source>
</evidence>
<comment type="similarity">
    <text evidence="3">Belongs to the GON7 family.</text>
</comment>
<dbReference type="Proteomes" id="UP000233524">
    <property type="component" value="Unassembled WGS sequence"/>
</dbReference>
<evidence type="ECO:0000256" key="8">
    <source>
        <dbReference type="ARBA" id="ARBA00022895"/>
    </source>
</evidence>
<keyword evidence="10" id="KW-0010">Activator</keyword>
<feature type="compositionally biased region" description="Acidic residues" evidence="14">
    <location>
        <begin position="84"/>
        <end position="101"/>
    </location>
</feature>
<evidence type="ECO:0000256" key="14">
    <source>
        <dbReference type="SAM" id="MobiDB-lite"/>
    </source>
</evidence>
<feature type="region of interest" description="Disordered" evidence="14">
    <location>
        <begin position="58"/>
        <end position="101"/>
    </location>
</feature>
<comment type="caution">
    <text evidence="15">The sequence shown here is derived from an EMBL/GenBank/DDBJ whole genome shotgun (WGS) entry which is preliminary data.</text>
</comment>
<evidence type="ECO:0000313" key="16">
    <source>
        <dbReference type="Proteomes" id="UP000233524"/>
    </source>
</evidence>
<dbReference type="InParanoid" id="A0A2N3NKX1"/>
<keyword evidence="7" id="KW-0819">tRNA processing</keyword>
<dbReference type="InterPro" id="IPR014849">
    <property type="entry name" value="EKC/KEOPS_Gon7"/>
</dbReference>
<keyword evidence="11" id="KW-0804">Transcription</keyword>
<evidence type="ECO:0000256" key="10">
    <source>
        <dbReference type="ARBA" id="ARBA00023159"/>
    </source>
</evidence>
<protein>
    <recommendedName>
        <fullName evidence="5">EKC/KEOPS complex subunit GON7</fullName>
    </recommendedName>
</protein>
<dbReference type="GO" id="GO:0005634">
    <property type="term" value="C:nucleus"/>
    <property type="evidence" value="ECO:0007669"/>
    <property type="project" value="UniProtKB-SubCell"/>
</dbReference>
<keyword evidence="16" id="KW-1185">Reference proteome</keyword>
<dbReference type="STRING" id="41688.A0A2N3NKX1"/>
<dbReference type="GO" id="GO:0008033">
    <property type="term" value="P:tRNA processing"/>
    <property type="evidence" value="ECO:0007669"/>
    <property type="project" value="UniProtKB-KW"/>
</dbReference>
<keyword evidence="6" id="KW-0158">Chromosome</keyword>
<dbReference type="Pfam" id="PF08738">
    <property type="entry name" value="Gon7"/>
    <property type="match status" value="1"/>
</dbReference>
<dbReference type="OrthoDB" id="2288868at2759"/>
<sequence>MSSATPPSLSATYSSPTSEPFTISQQVSIENPADPASYLASLRAAATSVQDDINKELTRRMEEDKGREADSSAALTAGASVDEAKEEENYGEEVAEDDDEI</sequence>
<evidence type="ECO:0000256" key="13">
    <source>
        <dbReference type="ARBA" id="ARBA00025393"/>
    </source>
</evidence>
<evidence type="ECO:0000256" key="5">
    <source>
        <dbReference type="ARBA" id="ARBA00019746"/>
    </source>
</evidence>
<evidence type="ECO:0000313" key="15">
    <source>
        <dbReference type="EMBL" id="PKS13087.1"/>
    </source>
</evidence>
<comment type="function">
    <text evidence="13">Component of the EKC/KEOPS complex that is required for the formation of a threonylcarbamoyl group on adenosine at position 37 (t(6)A37) in tRNAs that read codons beginning with adenine. The complex is probably involved in the transfer of the threonylcarbamoyl moiety of threonylcarbamoyl-AMP (TC-AMP) to the N6 group of A37. GON7 likely plays a supporting role to the catalytic subunit KAE1 in the complex. The EKC/KEOPS complex also promotes both telomere uncapping and telomere elongation. The complex is required for efficient recruitment of transcriptional coactivators.</text>
</comment>
<evidence type="ECO:0000256" key="3">
    <source>
        <dbReference type="ARBA" id="ARBA00008529"/>
    </source>
</evidence>
<evidence type="ECO:0000256" key="7">
    <source>
        <dbReference type="ARBA" id="ARBA00022694"/>
    </source>
</evidence>
<evidence type="ECO:0000256" key="11">
    <source>
        <dbReference type="ARBA" id="ARBA00023163"/>
    </source>
</evidence>
<dbReference type="GO" id="GO:0000781">
    <property type="term" value="C:chromosome, telomeric region"/>
    <property type="evidence" value="ECO:0007669"/>
    <property type="project" value="UniProtKB-SubCell"/>
</dbReference>
<proteinExistence type="inferred from homology"/>
<evidence type="ECO:0000256" key="6">
    <source>
        <dbReference type="ARBA" id="ARBA00022454"/>
    </source>
</evidence>
<feature type="compositionally biased region" description="Basic and acidic residues" evidence="14">
    <location>
        <begin position="58"/>
        <end position="70"/>
    </location>
</feature>
<dbReference type="VEuPathDB" id="FungiDB:jhhlp_000428"/>
<evidence type="ECO:0000256" key="9">
    <source>
        <dbReference type="ARBA" id="ARBA00023015"/>
    </source>
</evidence>
<name>A0A2N3NKX1_9PEZI</name>
<dbReference type="EMBL" id="NLAX01000002">
    <property type="protein sequence ID" value="PKS13087.1"/>
    <property type="molecule type" value="Genomic_DNA"/>
</dbReference>
<comment type="subunit">
    <text evidence="4">Component of the EKC/KEOPS complex composed of at least BUD32, CGI121, GON7, KAE1 and PCC1; the whole complex dimerizes.</text>
</comment>
<evidence type="ECO:0000256" key="2">
    <source>
        <dbReference type="ARBA" id="ARBA00004574"/>
    </source>
</evidence>
<reference evidence="15 16" key="1">
    <citation type="journal article" date="2017" name="G3 (Bethesda)">
        <title>First Draft Genome Sequence of the Pathogenic Fungus Lomentospora prolificans (Formerly Scedosporium prolificans).</title>
        <authorList>
            <person name="Luo R."/>
            <person name="Zimin A."/>
            <person name="Workman R."/>
            <person name="Fan Y."/>
            <person name="Pertea G."/>
            <person name="Grossman N."/>
            <person name="Wear M.P."/>
            <person name="Jia B."/>
            <person name="Miller H."/>
            <person name="Casadevall A."/>
            <person name="Timp W."/>
            <person name="Zhang S.X."/>
            <person name="Salzberg S.L."/>
        </authorList>
    </citation>
    <scope>NUCLEOTIDE SEQUENCE [LARGE SCALE GENOMIC DNA]</scope>
    <source>
        <strain evidence="15 16">JHH-5317</strain>
    </source>
</reference>
<evidence type="ECO:0000256" key="1">
    <source>
        <dbReference type="ARBA" id="ARBA00004123"/>
    </source>
</evidence>
<feature type="region of interest" description="Disordered" evidence="14">
    <location>
        <begin position="1"/>
        <end position="20"/>
    </location>
</feature>
<keyword evidence="9" id="KW-0805">Transcription regulation</keyword>
<keyword evidence="8" id="KW-0779">Telomere</keyword>